<proteinExistence type="predicted"/>
<dbReference type="InterPro" id="IPR036515">
    <property type="entry name" value="Transposase_17_sf"/>
</dbReference>
<dbReference type="SUPFAM" id="SSF143422">
    <property type="entry name" value="Transposase IS200-like"/>
    <property type="match status" value="1"/>
</dbReference>
<dbReference type="InterPro" id="IPR002686">
    <property type="entry name" value="Transposase_17"/>
</dbReference>
<dbReference type="Proteomes" id="UP000000343">
    <property type="component" value="Chromosome"/>
</dbReference>
<dbReference type="AlphaFoldDB" id="E8WXI1"/>
<evidence type="ECO:0000259" key="1">
    <source>
        <dbReference type="SMART" id="SM01321"/>
    </source>
</evidence>
<dbReference type="HOGENOM" id="CLU_068226_5_0_0"/>
<keyword evidence="3" id="KW-1185">Reference proteome</keyword>
<dbReference type="SMART" id="SM01321">
    <property type="entry name" value="Y1_Tnp"/>
    <property type="match status" value="1"/>
</dbReference>
<gene>
    <name evidence="2" type="ordered locus">AciX9_1544</name>
</gene>
<dbReference type="KEGG" id="acm:AciX9_1544"/>
<feature type="domain" description="Transposase IS200-like" evidence="1">
    <location>
        <begin position="10"/>
        <end position="120"/>
    </location>
</feature>
<dbReference type="Gene3D" id="3.30.70.1290">
    <property type="entry name" value="Transposase IS200-like"/>
    <property type="match status" value="1"/>
</dbReference>
<dbReference type="GO" id="GO:0004803">
    <property type="term" value="F:transposase activity"/>
    <property type="evidence" value="ECO:0007669"/>
    <property type="project" value="InterPro"/>
</dbReference>
<dbReference type="PaxDb" id="1198114-AciX9_1544"/>
<organism evidence="3">
    <name type="scientific">Granulicella tundricola (strain ATCC BAA-1859 / DSM 23138 / MP5ACTX9)</name>
    <dbReference type="NCBI Taxonomy" id="1198114"/>
    <lineage>
        <taxon>Bacteria</taxon>
        <taxon>Pseudomonadati</taxon>
        <taxon>Acidobacteriota</taxon>
        <taxon>Terriglobia</taxon>
        <taxon>Terriglobales</taxon>
        <taxon>Acidobacteriaceae</taxon>
        <taxon>Granulicella</taxon>
    </lineage>
</organism>
<sequence>MTRGLVRYQENRDFHFVTFSCYERKPLLRENDAYALFERSLETMRLRYEFVVAGYVVMPEHVHLLMNEPKEVKLATALQALKLSVSVQMGRVRFWHKRYYDFNVYTSDKRVEKLRYIHRNPVVRGLVTEPGDWEWSSWRHYLTGERGTVEIQSEWTSGRKERKVVETHVSEARRGAPKG</sequence>
<dbReference type="eggNOG" id="COG1943">
    <property type="taxonomic scope" value="Bacteria"/>
</dbReference>
<name>E8WXI1_GRATM</name>
<dbReference type="RefSeq" id="WP_013579916.1">
    <property type="nucleotide sequence ID" value="NC_015064.1"/>
</dbReference>
<dbReference type="GO" id="GO:0006313">
    <property type="term" value="P:DNA transposition"/>
    <property type="evidence" value="ECO:0007669"/>
    <property type="project" value="InterPro"/>
</dbReference>
<dbReference type="STRING" id="1198114.AciX9_1544"/>
<dbReference type="NCBIfam" id="NF047646">
    <property type="entry name" value="REP_Tyr_transpos"/>
    <property type="match status" value="1"/>
</dbReference>
<accession>E8WXI1</accession>
<dbReference type="PANTHER" id="PTHR34322">
    <property type="entry name" value="TRANSPOSASE, Y1_TNP DOMAIN-CONTAINING"/>
    <property type="match status" value="1"/>
</dbReference>
<evidence type="ECO:0000313" key="2">
    <source>
        <dbReference type="EMBL" id="ADW68597.1"/>
    </source>
</evidence>
<reference evidence="3" key="1">
    <citation type="submission" date="2011-01" db="EMBL/GenBank/DDBJ databases">
        <title>Complete sequence of chromosome of Acidobacterium sp. MP5ACTX9.</title>
        <authorList>
            <consortium name="US DOE Joint Genome Institute"/>
            <person name="Lucas S."/>
            <person name="Copeland A."/>
            <person name="Lapidus A."/>
            <person name="Cheng J.-F."/>
            <person name="Goodwin L."/>
            <person name="Pitluck S."/>
            <person name="Teshima H."/>
            <person name="Detter J.C."/>
            <person name="Han C."/>
            <person name="Tapia R."/>
            <person name="Land M."/>
            <person name="Hauser L."/>
            <person name="Kyrpides N."/>
            <person name="Ivanova N."/>
            <person name="Ovchinnikova G."/>
            <person name="Pagani I."/>
            <person name="Rawat S.R."/>
            <person name="Mannisto M."/>
            <person name="Haggblom M.M."/>
            <person name="Woyke T."/>
        </authorList>
    </citation>
    <scope>NUCLEOTIDE SEQUENCE [LARGE SCALE GENOMIC DNA]</scope>
    <source>
        <strain evidence="3">MP5ACTX9</strain>
    </source>
</reference>
<dbReference type="PANTHER" id="PTHR34322:SF2">
    <property type="entry name" value="TRANSPOSASE IS200-LIKE DOMAIN-CONTAINING PROTEIN"/>
    <property type="match status" value="1"/>
</dbReference>
<protein>
    <recommendedName>
        <fullName evidence="1">Transposase IS200-like domain-containing protein</fullName>
    </recommendedName>
</protein>
<evidence type="ECO:0000313" key="3">
    <source>
        <dbReference type="Proteomes" id="UP000000343"/>
    </source>
</evidence>
<dbReference type="Pfam" id="PF01797">
    <property type="entry name" value="Y1_Tnp"/>
    <property type="match status" value="1"/>
</dbReference>
<dbReference type="EMBL" id="CP002480">
    <property type="protein sequence ID" value="ADW68597.1"/>
    <property type="molecule type" value="Genomic_DNA"/>
</dbReference>
<dbReference type="GO" id="GO:0003677">
    <property type="term" value="F:DNA binding"/>
    <property type="evidence" value="ECO:0007669"/>
    <property type="project" value="InterPro"/>
</dbReference>